<dbReference type="AlphaFoldDB" id="A0A2H0KAL1"/>
<accession>A0A2H0KAL1</accession>
<sequence>MKNKTIYKLTVTDIQQVAKEAYGRQLTTDEIEKVIEPIGNRISWYDVIDEAINYSLDLKRTD</sequence>
<reference evidence="1 2" key="1">
    <citation type="submission" date="2017-09" db="EMBL/GenBank/DDBJ databases">
        <title>Depth-based differentiation of microbial function through sediment-hosted aquifers and enrichment of novel symbionts in the deep terrestrial subsurface.</title>
        <authorList>
            <person name="Probst A.J."/>
            <person name="Ladd B."/>
            <person name="Jarett J.K."/>
            <person name="Geller-Mcgrath D.E."/>
            <person name="Sieber C.M."/>
            <person name="Emerson J.B."/>
            <person name="Anantharaman K."/>
            <person name="Thomas B.C."/>
            <person name="Malmstrom R."/>
            <person name="Stieglmeier M."/>
            <person name="Klingl A."/>
            <person name="Woyke T."/>
            <person name="Ryan C.M."/>
            <person name="Banfield J.F."/>
        </authorList>
    </citation>
    <scope>NUCLEOTIDE SEQUENCE [LARGE SCALE GENOMIC DNA]</scope>
    <source>
        <strain evidence="1">CG11_big_fil_rev_8_21_14_0_20_46_11</strain>
    </source>
</reference>
<dbReference type="Proteomes" id="UP000229342">
    <property type="component" value="Unassembled WGS sequence"/>
</dbReference>
<dbReference type="EMBL" id="PCVG01000063">
    <property type="protein sequence ID" value="PIQ68302.1"/>
    <property type="molecule type" value="Genomic_DNA"/>
</dbReference>
<organism evidence="1 2">
    <name type="scientific">Candidatus Taylorbacteria bacterium CG11_big_fil_rev_8_21_14_0_20_46_11</name>
    <dbReference type="NCBI Taxonomy" id="1975025"/>
    <lineage>
        <taxon>Bacteria</taxon>
        <taxon>Candidatus Tayloriibacteriota</taxon>
    </lineage>
</organism>
<gene>
    <name evidence="1" type="ORF">COV91_04875</name>
</gene>
<protein>
    <submittedName>
        <fullName evidence="1">Uncharacterized protein</fullName>
    </submittedName>
</protein>
<comment type="caution">
    <text evidence="1">The sequence shown here is derived from an EMBL/GenBank/DDBJ whole genome shotgun (WGS) entry which is preliminary data.</text>
</comment>
<name>A0A2H0KAL1_9BACT</name>
<evidence type="ECO:0000313" key="1">
    <source>
        <dbReference type="EMBL" id="PIQ68302.1"/>
    </source>
</evidence>
<evidence type="ECO:0000313" key="2">
    <source>
        <dbReference type="Proteomes" id="UP000229342"/>
    </source>
</evidence>
<proteinExistence type="predicted"/>